<comment type="caution">
    <text evidence="1">The sequence shown here is derived from an EMBL/GenBank/DDBJ whole genome shotgun (WGS) entry which is preliminary data.</text>
</comment>
<name>A0A494XMA1_9BURK</name>
<proteinExistence type="predicted"/>
<evidence type="ECO:0000313" key="2">
    <source>
        <dbReference type="Proteomes" id="UP000270342"/>
    </source>
</evidence>
<dbReference type="Proteomes" id="UP000270342">
    <property type="component" value="Unassembled WGS sequence"/>
</dbReference>
<organism evidence="1 2">
    <name type="scientific">Pararobbsia silviterrae</name>
    <dbReference type="NCBI Taxonomy" id="1792498"/>
    <lineage>
        <taxon>Bacteria</taxon>
        <taxon>Pseudomonadati</taxon>
        <taxon>Pseudomonadota</taxon>
        <taxon>Betaproteobacteria</taxon>
        <taxon>Burkholderiales</taxon>
        <taxon>Burkholderiaceae</taxon>
        <taxon>Pararobbsia</taxon>
    </lineage>
</organism>
<sequence>MPENVPFELRSHERIRIHEQNSATIQAAWISEINAKYIDEVLSDAFLKDWLLHGYFRQRSPDLDHYISNRCARTEGTSPFFIFDADLSDSNLNATTLNAFSLFYARLSGATLYDARIEIKQKMLLLLLKGEARDRYAESDLEGRLPIALAFTTERLRNNGAIGIVDSGCRIAETEGDECGPEYLVTINSEPTSLAVQNQAPPRAIRVVRTE</sequence>
<keyword evidence="2" id="KW-1185">Reference proteome</keyword>
<dbReference type="AlphaFoldDB" id="A0A494XMA1"/>
<reference evidence="1 2" key="1">
    <citation type="submission" date="2018-10" db="EMBL/GenBank/DDBJ databases">
        <title>Robbsia sp. DHC34, isolated from soil.</title>
        <authorList>
            <person name="Gao Z.-H."/>
            <person name="Qiu L.-H."/>
        </authorList>
    </citation>
    <scope>NUCLEOTIDE SEQUENCE [LARGE SCALE GENOMIC DNA]</scope>
    <source>
        <strain evidence="1 2">DHC34</strain>
    </source>
</reference>
<gene>
    <name evidence="1" type="ORF">D7S86_17830</name>
</gene>
<evidence type="ECO:0000313" key="1">
    <source>
        <dbReference type="EMBL" id="RKP51817.1"/>
    </source>
</evidence>
<dbReference type="EMBL" id="RBZU01000008">
    <property type="protein sequence ID" value="RKP51817.1"/>
    <property type="molecule type" value="Genomic_DNA"/>
</dbReference>
<protein>
    <submittedName>
        <fullName evidence="1">Uncharacterized protein</fullName>
    </submittedName>
</protein>
<accession>A0A494XMA1</accession>